<keyword evidence="1" id="KW-1188">Viral release from host cell</keyword>
<dbReference type="GO" id="GO:0005524">
    <property type="term" value="F:ATP binding"/>
    <property type="evidence" value="ECO:0007669"/>
    <property type="project" value="UniProtKB-KW"/>
</dbReference>
<dbReference type="InterPro" id="IPR027417">
    <property type="entry name" value="P-loop_NTPase"/>
</dbReference>
<keyword evidence="3" id="KW-0547">Nucleotide-binding</keyword>
<dbReference type="AlphaFoldDB" id="A0A4P2QP75"/>
<organism evidence="3 4">
    <name type="scientific">Sorangium cellulosum</name>
    <name type="common">Polyangium cellulosum</name>
    <dbReference type="NCBI Taxonomy" id="56"/>
    <lineage>
        <taxon>Bacteria</taxon>
        <taxon>Pseudomonadati</taxon>
        <taxon>Myxococcota</taxon>
        <taxon>Polyangia</taxon>
        <taxon>Polyangiales</taxon>
        <taxon>Polyangiaceae</taxon>
        <taxon>Sorangium</taxon>
    </lineage>
</organism>
<sequence>MRARLHMPEGKSPAETLASLTDAERREFLGSLTRDQKLRLIYRWDFWARPKQRLPPGHWFVWGCLAGRGFGKTRTAAESVRELVDSGKYKRVALVGPTAADVRDVMVEGESGLLSVFPHAQRPLYEPSKRRITFRNGAIATTFSAEEPERLRGPQHDLAWLDEPAAYPHLDKLWSLLVPGLRLGAEPRAILTTTPRPLPFFHTLLDQESTVLTSGSTFENSANLAKPTLDYLKETLLGTDLGQQELEGQLLGENPGALWKKAWIDSARVDRHPAFKRVVVAIDPSSSAKEEACECGIVVAGLGEDDRGYVLEDLSKRTTPADWVRIALDARERWVASQIIYEGNHGAGFILEIFRMVDPDSLQYLKGVQATTDKERRALPVAALTQKGKVRFVGTHIKLEQQLTSWIPKVGKSPDRLDAMVWAMTELLVQYREPPKLSTLNRLQSLLPGYSL</sequence>
<evidence type="ECO:0000313" key="4">
    <source>
        <dbReference type="Proteomes" id="UP000295497"/>
    </source>
</evidence>
<name>A0A4P2QP75_SORCE</name>
<evidence type="ECO:0000313" key="3">
    <source>
        <dbReference type="EMBL" id="AUX31939.1"/>
    </source>
</evidence>
<dbReference type="Pfam" id="PF03237">
    <property type="entry name" value="Terminase_6N"/>
    <property type="match status" value="1"/>
</dbReference>
<keyword evidence="3" id="KW-0067">ATP-binding</keyword>
<evidence type="ECO:0000259" key="2">
    <source>
        <dbReference type="Pfam" id="PF17289"/>
    </source>
</evidence>
<proteinExistence type="predicted"/>
<gene>
    <name evidence="3" type="ORF">SOCE836_040740</name>
</gene>
<reference evidence="3 4" key="1">
    <citation type="submission" date="2015-09" db="EMBL/GenBank/DDBJ databases">
        <title>Sorangium comparison.</title>
        <authorList>
            <person name="Zaburannyi N."/>
            <person name="Bunk B."/>
            <person name="Overmann J."/>
            <person name="Mueller R."/>
        </authorList>
    </citation>
    <scope>NUCLEOTIDE SEQUENCE [LARGE SCALE GENOMIC DNA]</scope>
    <source>
        <strain evidence="3 4">So ce836</strain>
    </source>
</reference>
<accession>A0A4P2QP75</accession>
<dbReference type="InterPro" id="IPR035421">
    <property type="entry name" value="Terminase_6C"/>
</dbReference>
<dbReference type="Proteomes" id="UP000295497">
    <property type="component" value="Chromosome"/>
</dbReference>
<protein>
    <submittedName>
        <fullName evidence="3">ATP-binding protein</fullName>
    </submittedName>
</protein>
<dbReference type="Pfam" id="PF17289">
    <property type="entry name" value="Terminase_6C"/>
    <property type="match status" value="1"/>
</dbReference>
<dbReference type="Gene3D" id="3.40.50.300">
    <property type="entry name" value="P-loop containing nucleotide triphosphate hydrolases"/>
    <property type="match status" value="1"/>
</dbReference>
<feature type="domain" description="Terminase large subunit gp17-like C-terminal" evidence="2">
    <location>
        <begin position="281"/>
        <end position="425"/>
    </location>
</feature>
<evidence type="ECO:0000256" key="1">
    <source>
        <dbReference type="ARBA" id="ARBA00022612"/>
    </source>
</evidence>
<dbReference type="EMBL" id="CP012672">
    <property type="protein sequence ID" value="AUX31939.1"/>
    <property type="molecule type" value="Genomic_DNA"/>
</dbReference>